<evidence type="ECO:0000256" key="3">
    <source>
        <dbReference type="ARBA" id="ARBA00023274"/>
    </source>
</evidence>
<dbReference type="EMBL" id="CBTY010000009">
    <property type="protein sequence ID" value="CDI05986.1"/>
    <property type="molecule type" value="Genomic_DNA"/>
</dbReference>
<evidence type="ECO:0000313" key="5">
    <source>
        <dbReference type="EMBL" id="CDI05986.1"/>
    </source>
</evidence>
<dbReference type="AlphaFoldDB" id="V6ATD9"/>
<dbReference type="InterPro" id="IPR000439">
    <property type="entry name" value="Ribosomal_eL15"/>
</dbReference>
<dbReference type="GO" id="GO:0003723">
    <property type="term" value="F:RNA binding"/>
    <property type="evidence" value="ECO:0007669"/>
    <property type="project" value="TreeGrafter"/>
</dbReference>
<keyword evidence="6" id="KW-1185">Reference proteome</keyword>
<comment type="similarity">
    <text evidence="1">Belongs to the eukaryotic ribosomal protein eL15 family.</text>
</comment>
<comment type="caution">
    <text evidence="5">The sequence shown here is derived from an EMBL/GenBank/DDBJ whole genome shotgun (WGS) entry which is preliminary data.</text>
</comment>
<dbReference type="InterPro" id="IPR024794">
    <property type="entry name" value="Rbsml_eL15_core_dom_sf"/>
</dbReference>
<dbReference type="SUPFAM" id="SSF54189">
    <property type="entry name" value="Ribosomal proteins S24e, L23 and L15e"/>
    <property type="match status" value="1"/>
</dbReference>
<keyword evidence="3" id="KW-0687">Ribonucleoprotein</keyword>
<dbReference type="STRING" id="1407055.NITUZ_40152"/>
<evidence type="ECO:0000256" key="1">
    <source>
        <dbReference type="ARBA" id="ARBA00006857"/>
    </source>
</evidence>
<dbReference type="PANTHER" id="PTHR11847">
    <property type="entry name" value="RIBOSOMAL PROTEIN L15"/>
    <property type="match status" value="1"/>
</dbReference>
<evidence type="ECO:0000313" key="6">
    <source>
        <dbReference type="Proteomes" id="UP000018159"/>
    </source>
</evidence>
<protein>
    <recommendedName>
        <fullName evidence="4">50S ribosomal protein L15e</fullName>
    </recommendedName>
</protein>
<dbReference type="GO" id="GO:0002181">
    <property type="term" value="P:cytoplasmic translation"/>
    <property type="evidence" value="ECO:0007669"/>
    <property type="project" value="TreeGrafter"/>
</dbReference>
<sequence length="218" mass="25675">MLVVCIGQARNVYHINTLTYCEFHILKFLLVKNSRRILTLADILFSIIDLVGVLRAVRDINRTWVAAVMRTRQDVAWLNMWRENSPEIRKRAIIWRKQSAFTRIDKPSRIQRARRLGYKAKQGMVAIRVRVGTGGMRRQRPVAGRRQKHLGVTRMKAEVNMKQVAERRVAEKYKNLKLLGSYFLYKDGFHYWFEAILADKSHPRIAKDKELRKRVLST</sequence>
<dbReference type="SMART" id="SM01384">
    <property type="entry name" value="Ribosomal_L15e"/>
    <property type="match status" value="1"/>
</dbReference>
<reference evidence="5 6" key="1">
    <citation type="journal article" date="2013" name="PLoS ONE">
        <title>Enrichment and Genome Sequence of the Group I.1a Ammonia-Oxidizing Archaeon ?Ca. Nitrosotenuis uzonensis? Representing a Clade Globally.</title>
        <authorList>
            <person name="Lebedeva E.V."/>
            <person name="Hatzenpichler R."/>
            <person name="Pelletier E."/>
            <person name="Schuster N."/>
            <person name="Hauzmayer S."/>
            <person name="Bulaev A."/>
            <person name="Grigor'eva N.V."/>
            <person name="Galushko A."/>
            <person name="Schmid M."/>
            <person name="Palatinszky M."/>
            <person name="Le Paslier D."/>
            <person name="Daims H."/>
            <person name="Wagner M."/>
        </authorList>
    </citation>
    <scope>NUCLEOTIDE SEQUENCE [LARGE SCALE GENOMIC DNA]</scope>
    <source>
        <strain evidence="5 6">N4</strain>
    </source>
</reference>
<name>V6ATD9_9ARCH</name>
<accession>V6ATD9</accession>
<proteinExistence type="inferred from homology"/>
<dbReference type="PANTHER" id="PTHR11847:SF4">
    <property type="entry name" value="LARGE RIBOSOMAL SUBUNIT PROTEIN EL15"/>
    <property type="match status" value="1"/>
</dbReference>
<organism evidence="5 6">
    <name type="scientific">Candidatus Nitrosotenuis uzonensis</name>
    <dbReference type="NCBI Taxonomy" id="1407055"/>
    <lineage>
        <taxon>Archaea</taxon>
        <taxon>Nitrososphaerota</taxon>
        <taxon>Candidatus Nitrosotenuis</taxon>
    </lineage>
</organism>
<dbReference type="GO" id="GO:0022625">
    <property type="term" value="C:cytosolic large ribosomal subunit"/>
    <property type="evidence" value="ECO:0007669"/>
    <property type="project" value="TreeGrafter"/>
</dbReference>
<evidence type="ECO:0000256" key="2">
    <source>
        <dbReference type="ARBA" id="ARBA00022980"/>
    </source>
</evidence>
<dbReference type="Pfam" id="PF00827">
    <property type="entry name" value="Ribosomal_L15e"/>
    <property type="match status" value="1"/>
</dbReference>
<keyword evidence="2 5" id="KW-0689">Ribosomal protein</keyword>
<dbReference type="GO" id="GO:0003735">
    <property type="term" value="F:structural constituent of ribosome"/>
    <property type="evidence" value="ECO:0007669"/>
    <property type="project" value="InterPro"/>
</dbReference>
<dbReference type="Proteomes" id="UP000018159">
    <property type="component" value="Unassembled WGS sequence"/>
</dbReference>
<dbReference type="Gene3D" id="3.40.1120.10">
    <property type="entry name" value="Ribosomal protein l15e"/>
    <property type="match status" value="1"/>
</dbReference>
<dbReference type="InterPro" id="IPR012678">
    <property type="entry name" value="Ribosomal_uL23/eL15/eS24_sf"/>
</dbReference>
<evidence type="ECO:0000256" key="4">
    <source>
        <dbReference type="ARBA" id="ARBA00035535"/>
    </source>
</evidence>
<gene>
    <name evidence="5" type="ORF">NITUZ_40152</name>
</gene>